<reference evidence="1" key="1">
    <citation type="submission" date="2020-12" db="EMBL/GenBank/DDBJ databases">
        <title>WGS assembly of Carya illinoinensis cv. Pawnee.</title>
        <authorList>
            <person name="Platts A."/>
            <person name="Shu S."/>
            <person name="Wright S."/>
            <person name="Barry K."/>
            <person name="Edger P."/>
            <person name="Pires J.C."/>
            <person name="Schmutz J."/>
        </authorList>
    </citation>
    <scope>NUCLEOTIDE SEQUENCE</scope>
    <source>
        <tissue evidence="1">Leaf</tissue>
    </source>
</reference>
<proteinExistence type="predicted"/>
<evidence type="ECO:0000313" key="2">
    <source>
        <dbReference type="Proteomes" id="UP000811609"/>
    </source>
</evidence>
<accession>A0A8T1NCB3</accession>
<organism evidence="1 2">
    <name type="scientific">Carya illinoinensis</name>
    <name type="common">Pecan</name>
    <dbReference type="NCBI Taxonomy" id="32201"/>
    <lineage>
        <taxon>Eukaryota</taxon>
        <taxon>Viridiplantae</taxon>
        <taxon>Streptophyta</taxon>
        <taxon>Embryophyta</taxon>
        <taxon>Tracheophyta</taxon>
        <taxon>Spermatophyta</taxon>
        <taxon>Magnoliopsida</taxon>
        <taxon>eudicotyledons</taxon>
        <taxon>Gunneridae</taxon>
        <taxon>Pentapetalae</taxon>
        <taxon>rosids</taxon>
        <taxon>fabids</taxon>
        <taxon>Fagales</taxon>
        <taxon>Juglandaceae</taxon>
        <taxon>Carya</taxon>
    </lineage>
</organism>
<dbReference type="AlphaFoldDB" id="A0A8T1NCB3"/>
<keyword evidence="2" id="KW-1185">Reference proteome</keyword>
<sequence>MGAADMFFSQDGSLSIRFYHSGFQQSWLLHTNLVGALCKILIYCDLVVVQVVVALEVVSH</sequence>
<evidence type="ECO:0000313" key="1">
    <source>
        <dbReference type="EMBL" id="KAG6626700.1"/>
    </source>
</evidence>
<gene>
    <name evidence="1" type="ORF">CIPAW_15G069600</name>
</gene>
<comment type="caution">
    <text evidence="1">The sequence shown here is derived from an EMBL/GenBank/DDBJ whole genome shotgun (WGS) entry which is preliminary data.</text>
</comment>
<protein>
    <submittedName>
        <fullName evidence="1">Uncharacterized protein</fullName>
    </submittedName>
</protein>
<dbReference type="Proteomes" id="UP000811609">
    <property type="component" value="Chromosome 15"/>
</dbReference>
<name>A0A8T1NCB3_CARIL</name>
<dbReference type="EMBL" id="CM031823">
    <property type="protein sequence ID" value="KAG6626700.1"/>
    <property type="molecule type" value="Genomic_DNA"/>
</dbReference>